<dbReference type="EMBL" id="NHZO01000168">
    <property type="protein sequence ID" value="PHQ48078.1"/>
    <property type="molecule type" value="Genomic_DNA"/>
</dbReference>
<dbReference type="InterPro" id="IPR036390">
    <property type="entry name" value="WH_DNA-bd_sf"/>
</dbReference>
<protein>
    <recommendedName>
        <fullName evidence="6">HTH lysR-type domain-containing protein</fullName>
    </recommendedName>
</protein>
<dbReference type="FunFam" id="1.10.10.10:FF:000001">
    <property type="entry name" value="LysR family transcriptional regulator"/>
    <property type="match status" value="1"/>
</dbReference>
<keyword evidence="4" id="KW-0804">Transcription</keyword>
<dbReference type="PANTHER" id="PTHR30346">
    <property type="entry name" value="TRANSCRIPTIONAL DUAL REGULATOR HCAR-RELATED"/>
    <property type="match status" value="1"/>
</dbReference>
<evidence type="ECO:0000313" key="7">
    <source>
        <dbReference type="EMBL" id="PHQ48078.1"/>
    </source>
</evidence>
<dbReference type="InterPro" id="IPR036388">
    <property type="entry name" value="WH-like_DNA-bd_sf"/>
</dbReference>
<keyword evidence="8" id="KW-1185">Reference proteome</keyword>
<dbReference type="PROSITE" id="PS50931">
    <property type="entry name" value="HTH_LYSR"/>
    <property type="match status" value="1"/>
</dbReference>
<dbReference type="OrthoDB" id="3176554at2"/>
<dbReference type="InterPro" id="IPR000847">
    <property type="entry name" value="LysR_HTH_N"/>
</dbReference>
<organism evidence="7 8">
    <name type="scientific">Streptomyces cinnamoneus</name>
    <name type="common">Streptoverticillium cinnamoneum</name>
    <dbReference type="NCBI Taxonomy" id="53446"/>
    <lineage>
        <taxon>Bacteria</taxon>
        <taxon>Bacillati</taxon>
        <taxon>Actinomycetota</taxon>
        <taxon>Actinomycetes</taxon>
        <taxon>Kitasatosporales</taxon>
        <taxon>Streptomycetaceae</taxon>
        <taxon>Streptomyces</taxon>
        <taxon>Streptomyces cinnamoneus group</taxon>
    </lineage>
</organism>
<dbReference type="Proteomes" id="UP000222531">
    <property type="component" value="Unassembled WGS sequence"/>
</dbReference>
<comment type="caution">
    <text evidence="7">The sequence shown here is derived from an EMBL/GenBank/DDBJ whole genome shotgun (WGS) entry which is preliminary data.</text>
</comment>
<accession>A0A2G1XA27</accession>
<dbReference type="GO" id="GO:0003700">
    <property type="term" value="F:DNA-binding transcription factor activity"/>
    <property type="evidence" value="ECO:0007669"/>
    <property type="project" value="InterPro"/>
</dbReference>
<gene>
    <name evidence="7" type="ORF">BLA24_32050</name>
</gene>
<sequence>MGGEGGVRHPISISSTRLRYFVAVAEELHFGRAAAREYIAQPTLSQQIKCLEKEIGAVLFERTRRTVTLTPAGHRFLAGSREVLESLHRIVQEAREVARQDPGEVPAGTAEAARRVPSD</sequence>
<keyword evidence="2" id="KW-0805">Transcription regulation</keyword>
<evidence type="ECO:0000256" key="2">
    <source>
        <dbReference type="ARBA" id="ARBA00023015"/>
    </source>
</evidence>
<dbReference type="Gene3D" id="1.10.10.10">
    <property type="entry name" value="Winged helix-like DNA-binding domain superfamily/Winged helix DNA-binding domain"/>
    <property type="match status" value="1"/>
</dbReference>
<dbReference type="SUPFAM" id="SSF46785">
    <property type="entry name" value="Winged helix' DNA-binding domain"/>
    <property type="match status" value="1"/>
</dbReference>
<comment type="similarity">
    <text evidence="1">Belongs to the LysR transcriptional regulatory family.</text>
</comment>
<evidence type="ECO:0000256" key="4">
    <source>
        <dbReference type="ARBA" id="ARBA00023163"/>
    </source>
</evidence>
<dbReference type="GO" id="GO:0032993">
    <property type="term" value="C:protein-DNA complex"/>
    <property type="evidence" value="ECO:0007669"/>
    <property type="project" value="TreeGrafter"/>
</dbReference>
<dbReference type="PANTHER" id="PTHR30346:SF28">
    <property type="entry name" value="HTH-TYPE TRANSCRIPTIONAL REGULATOR CYNR"/>
    <property type="match status" value="1"/>
</dbReference>
<proteinExistence type="inferred from homology"/>
<evidence type="ECO:0000313" key="8">
    <source>
        <dbReference type="Proteomes" id="UP000222531"/>
    </source>
</evidence>
<dbReference type="PRINTS" id="PR00039">
    <property type="entry name" value="HTHLYSR"/>
</dbReference>
<evidence type="ECO:0000256" key="3">
    <source>
        <dbReference type="ARBA" id="ARBA00023125"/>
    </source>
</evidence>
<keyword evidence="3" id="KW-0238">DNA-binding</keyword>
<evidence type="ECO:0000256" key="5">
    <source>
        <dbReference type="SAM" id="MobiDB-lite"/>
    </source>
</evidence>
<feature type="region of interest" description="Disordered" evidence="5">
    <location>
        <begin position="97"/>
        <end position="119"/>
    </location>
</feature>
<feature type="domain" description="HTH lysR-type" evidence="6">
    <location>
        <begin position="13"/>
        <end position="70"/>
    </location>
</feature>
<evidence type="ECO:0000259" key="6">
    <source>
        <dbReference type="PROSITE" id="PS50931"/>
    </source>
</evidence>
<dbReference type="AlphaFoldDB" id="A0A2G1XA27"/>
<dbReference type="Pfam" id="PF00126">
    <property type="entry name" value="HTH_1"/>
    <property type="match status" value="1"/>
</dbReference>
<name>A0A2G1XA27_STRCJ</name>
<evidence type="ECO:0000256" key="1">
    <source>
        <dbReference type="ARBA" id="ARBA00009437"/>
    </source>
</evidence>
<dbReference type="GO" id="GO:0003677">
    <property type="term" value="F:DNA binding"/>
    <property type="evidence" value="ECO:0007669"/>
    <property type="project" value="UniProtKB-KW"/>
</dbReference>
<reference evidence="7 8" key="1">
    <citation type="journal article" date="2017" name="Biochemistry">
        <title>Identification of the Biosynthetic Pathway for the Antibiotic Bicyclomycin.</title>
        <authorList>
            <person name="Patteson J."/>
            <person name="Cai W."/>
            <person name="Johnson R.A."/>
            <person name="Santa Maria K."/>
            <person name="Li B."/>
        </authorList>
    </citation>
    <scope>NUCLEOTIDE SEQUENCE [LARGE SCALE GENOMIC DNA]</scope>
    <source>
        <strain evidence="7 8">ATCC 21532</strain>
    </source>
</reference>